<name>A0A2P5DXP6_TREOI</name>
<reference evidence="2" key="1">
    <citation type="submission" date="2016-06" db="EMBL/GenBank/DDBJ databases">
        <title>Parallel loss of symbiosis genes in relatives of nitrogen-fixing non-legume Parasponia.</title>
        <authorList>
            <person name="Van Velzen R."/>
            <person name="Holmer R."/>
            <person name="Bu F."/>
            <person name="Rutten L."/>
            <person name="Van Zeijl A."/>
            <person name="Liu W."/>
            <person name="Santuari L."/>
            <person name="Cao Q."/>
            <person name="Sharma T."/>
            <person name="Shen D."/>
            <person name="Roswanjaya Y."/>
            <person name="Wardhani T."/>
            <person name="Kalhor M.S."/>
            <person name="Jansen J."/>
            <person name="Van den Hoogen J."/>
            <person name="Gungor B."/>
            <person name="Hartog M."/>
            <person name="Hontelez J."/>
            <person name="Verver J."/>
            <person name="Yang W.-C."/>
            <person name="Schijlen E."/>
            <person name="Repin R."/>
            <person name="Schilthuizen M."/>
            <person name="Schranz E."/>
            <person name="Heidstra R."/>
            <person name="Miyata K."/>
            <person name="Fedorova E."/>
            <person name="Kohlen W."/>
            <person name="Bisseling T."/>
            <person name="Smit S."/>
            <person name="Geurts R."/>
        </authorList>
    </citation>
    <scope>NUCLEOTIDE SEQUENCE [LARGE SCALE GENOMIC DNA]</scope>
    <source>
        <strain evidence="2">cv. RG33-2</strain>
    </source>
</reference>
<protein>
    <submittedName>
        <fullName evidence="1">Uncharacterized protein</fullName>
    </submittedName>
</protein>
<comment type="caution">
    <text evidence="1">The sequence shown here is derived from an EMBL/GenBank/DDBJ whole genome shotgun (WGS) entry which is preliminary data.</text>
</comment>
<organism evidence="1 2">
    <name type="scientific">Trema orientale</name>
    <name type="common">Charcoal tree</name>
    <name type="synonym">Celtis orientalis</name>
    <dbReference type="NCBI Taxonomy" id="63057"/>
    <lineage>
        <taxon>Eukaryota</taxon>
        <taxon>Viridiplantae</taxon>
        <taxon>Streptophyta</taxon>
        <taxon>Embryophyta</taxon>
        <taxon>Tracheophyta</taxon>
        <taxon>Spermatophyta</taxon>
        <taxon>Magnoliopsida</taxon>
        <taxon>eudicotyledons</taxon>
        <taxon>Gunneridae</taxon>
        <taxon>Pentapetalae</taxon>
        <taxon>rosids</taxon>
        <taxon>fabids</taxon>
        <taxon>Rosales</taxon>
        <taxon>Cannabaceae</taxon>
        <taxon>Trema</taxon>
    </lineage>
</organism>
<gene>
    <name evidence="1" type="ORF">TorRG33x02_239050</name>
</gene>
<dbReference type="InParanoid" id="A0A2P5DXP6"/>
<keyword evidence="2" id="KW-1185">Reference proteome</keyword>
<proteinExistence type="predicted"/>
<dbReference type="AlphaFoldDB" id="A0A2P5DXP6"/>
<evidence type="ECO:0000313" key="2">
    <source>
        <dbReference type="Proteomes" id="UP000237000"/>
    </source>
</evidence>
<dbReference type="Proteomes" id="UP000237000">
    <property type="component" value="Unassembled WGS sequence"/>
</dbReference>
<accession>A0A2P5DXP6</accession>
<dbReference type="OrthoDB" id="10295286at2759"/>
<dbReference type="EMBL" id="JXTC01000243">
    <property type="protein sequence ID" value="PON78068.1"/>
    <property type="molecule type" value="Genomic_DNA"/>
</dbReference>
<evidence type="ECO:0000313" key="1">
    <source>
        <dbReference type="EMBL" id="PON78068.1"/>
    </source>
</evidence>
<sequence length="104" mass="11541">MTSWILRTFGWWWRRRMASTSPMMRGSMAASSFSRLMILMATFELFSSLIMDWASKTLAKLPRPNSRPSRYLPSTVVAGNGGGGGGGWGTRASMAHPFFCGRKS</sequence>